<dbReference type="EMBL" id="JAQJAN010000008">
    <property type="protein sequence ID" value="KAJ5724775.1"/>
    <property type="molecule type" value="Genomic_DNA"/>
</dbReference>
<name>A0AAD6HLJ7_9EURO</name>
<protein>
    <submittedName>
        <fullName evidence="1">Uncharacterized protein</fullName>
    </submittedName>
</protein>
<proteinExistence type="predicted"/>
<evidence type="ECO:0000313" key="1">
    <source>
        <dbReference type="EMBL" id="KAJ5724775.1"/>
    </source>
</evidence>
<gene>
    <name evidence="1" type="ORF">N7493_006503</name>
</gene>
<accession>A0AAD6HLJ7</accession>
<comment type="caution">
    <text evidence="1">The sequence shown here is derived from an EMBL/GenBank/DDBJ whole genome shotgun (WGS) entry which is preliminary data.</text>
</comment>
<dbReference type="Proteomes" id="UP001215712">
    <property type="component" value="Unassembled WGS sequence"/>
</dbReference>
<evidence type="ECO:0000313" key="2">
    <source>
        <dbReference type="Proteomes" id="UP001215712"/>
    </source>
</evidence>
<reference evidence="1" key="1">
    <citation type="journal article" date="2023" name="IMA Fungus">
        <title>Comparative genomic study of the Penicillium genus elucidates a diverse pangenome and 15 lateral gene transfer events.</title>
        <authorList>
            <person name="Petersen C."/>
            <person name="Sorensen T."/>
            <person name="Nielsen M.R."/>
            <person name="Sondergaard T.E."/>
            <person name="Sorensen J.L."/>
            <person name="Fitzpatrick D.A."/>
            <person name="Frisvad J.C."/>
            <person name="Nielsen K.L."/>
        </authorList>
    </citation>
    <scope>NUCLEOTIDE SEQUENCE</scope>
    <source>
        <strain evidence="1">IBT 17514</strain>
    </source>
</reference>
<keyword evidence="2" id="KW-1185">Reference proteome</keyword>
<sequence length="332" mass="37633">MPVPALGYEMSLGEAFVHDLERDLGIVMTSEDVLAQITEETANFVVPEPTRELEGRFGGAPGPQLHSMELRNVLRVLVEAGLTPVEFGDQITYRYGWPQVLNMVNWYIPDNQISRASTTLRRNGWPQAVLSGDRFTKGRGYWSTSCQAHLIDTWTVVVLLPLSSVGIWLHQTELVPSTFFPEYKVQTPLLPHYVATLIDYILAHRVGFRHSRHQAETDLLRFIFVHLLHGEPVYTRREPDDCVVPPVGQIEDYERRVAEGISVVRGWDWSGLAPEYRQILEDTIMDREHIWTLNSAPLRQGFGLSIATVDSEWLVSHLSEPAPARRGVNSSL</sequence>
<organism evidence="1 2">
    <name type="scientific">Penicillium malachiteum</name>
    <dbReference type="NCBI Taxonomy" id="1324776"/>
    <lineage>
        <taxon>Eukaryota</taxon>
        <taxon>Fungi</taxon>
        <taxon>Dikarya</taxon>
        <taxon>Ascomycota</taxon>
        <taxon>Pezizomycotina</taxon>
        <taxon>Eurotiomycetes</taxon>
        <taxon>Eurotiomycetidae</taxon>
        <taxon>Eurotiales</taxon>
        <taxon>Aspergillaceae</taxon>
        <taxon>Penicillium</taxon>
    </lineage>
</organism>
<reference evidence="1" key="2">
    <citation type="submission" date="2023-01" db="EMBL/GenBank/DDBJ databases">
        <authorList>
            <person name="Petersen C."/>
        </authorList>
    </citation>
    <scope>NUCLEOTIDE SEQUENCE</scope>
    <source>
        <strain evidence="1">IBT 17514</strain>
    </source>
</reference>
<dbReference type="AlphaFoldDB" id="A0AAD6HLJ7"/>